<protein>
    <submittedName>
        <fullName evidence="1">Uncharacterized protein</fullName>
    </submittedName>
</protein>
<evidence type="ECO:0000313" key="2">
    <source>
        <dbReference type="Proteomes" id="UP000507470"/>
    </source>
</evidence>
<organism evidence="1 2">
    <name type="scientific">Mytilus coruscus</name>
    <name type="common">Sea mussel</name>
    <dbReference type="NCBI Taxonomy" id="42192"/>
    <lineage>
        <taxon>Eukaryota</taxon>
        <taxon>Metazoa</taxon>
        <taxon>Spiralia</taxon>
        <taxon>Lophotrochozoa</taxon>
        <taxon>Mollusca</taxon>
        <taxon>Bivalvia</taxon>
        <taxon>Autobranchia</taxon>
        <taxon>Pteriomorphia</taxon>
        <taxon>Mytilida</taxon>
        <taxon>Mytiloidea</taxon>
        <taxon>Mytilidae</taxon>
        <taxon>Mytilinae</taxon>
        <taxon>Mytilus</taxon>
    </lineage>
</organism>
<keyword evidence="2" id="KW-1185">Reference proteome</keyword>
<dbReference type="Proteomes" id="UP000507470">
    <property type="component" value="Unassembled WGS sequence"/>
</dbReference>
<dbReference type="OrthoDB" id="10530085at2759"/>
<dbReference type="AlphaFoldDB" id="A0A6J8CIB5"/>
<proteinExistence type="predicted"/>
<accession>A0A6J8CIB5</accession>
<sequence length="199" mass="22985">MTPNFENTHKLYEQGKKTSLNSNTNTKGMKVMKSIVDIIQPIVEQHLEMKFPKPISDSIMLSPPVTVKELQSKNIKVMQECRKKKINESFTDGGSECDSLTVEQLTSRYIRIGQKPPAETFSNKIEHLKRIERTEKVKLWPKTIPLYVSTSLTWLYDPANYFTDIEYIKKYQDCKLINVQDLVEKPKLYTLSANQVAVP</sequence>
<name>A0A6J8CIB5_MYTCO</name>
<evidence type="ECO:0000313" key="1">
    <source>
        <dbReference type="EMBL" id="CAC5394724.1"/>
    </source>
</evidence>
<gene>
    <name evidence="1" type="ORF">MCOR_29447</name>
</gene>
<reference evidence="1 2" key="1">
    <citation type="submission" date="2020-06" db="EMBL/GenBank/DDBJ databases">
        <authorList>
            <person name="Li R."/>
            <person name="Bekaert M."/>
        </authorList>
    </citation>
    <scope>NUCLEOTIDE SEQUENCE [LARGE SCALE GENOMIC DNA]</scope>
    <source>
        <strain evidence="2">wild</strain>
    </source>
</reference>
<dbReference type="EMBL" id="CACVKT020005362">
    <property type="protein sequence ID" value="CAC5394724.1"/>
    <property type="molecule type" value="Genomic_DNA"/>
</dbReference>